<reference evidence="1 2" key="1">
    <citation type="submission" date="2020-08" db="EMBL/GenBank/DDBJ databases">
        <title>Genomic Encyclopedia of Type Strains, Phase IV (KMG-IV): sequencing the most valuable type-strain genomes for metagenomic binning, comparative biology and taxonomic classification.</title>
        <authorList>
            <person name="Goeker M."/>
        </authorList>
    </citation>
    <scope>NUCLEOTIDE SEQUENCE [LARGE SCALE GENOMIC DNA]</scope>
    <source>
        <strain evidence="1 2">DSM 107085</strain>
    </source>
</reference>
<dbReference type="AlphaFoldDB" id="A0A841KDM5"/>
<name>A0A841KDM5_9GAMM</name>
<dbReference type="Proteomes" id="UP000560000">
    <property type="component" value="Unassembled WGS sequence"/>
</dbReference>
<accession>A0A841KDM5</accession>
<proteinExistence type="predicted"/>
<gene>
    <name evidence="1" type="ORF">HNQ86_000621</name>
</gene>
<organism evidence="1 2">
    <name type="scientific">Oleiagrimonas soli</name>
    <dbReference type="NCBI Taxonomy" id="1543381"/>
    <lineage>
        <taxon>Bacteria</taxon>
        <taxon>Pseudomonadati</taxon>
        <taxon>Pseudomonadota</taxon>
        <taxon>Gammaproteobacteria</taxon>
        <taxon>Lysobacterales</taxon>
        <taxon>Rhodanobacteraceae</taxon>
        <taxon>Oleiagrimonas</taxon>
    </lineage>
</organism>
<evidence type="ECO:0000313" key="2">
    <source>
        <dbReference type="Proteomes" id="UP000560000"/>
    </source>
</evidence>
<evidence type="ECO:0000313" key="1">
    <source>
        <dbReference type="EMBL" id="MBB6183276.1"/>
    </source>
</evidence>
<dbReference type="EMBL" id="JACHET010000001">
    <property type="protein sequence ID" value="MBB6183276.1"/>
    <property type="molecule type" value="Genomic_DNA"/>
</dbReference>
<sequence>MRLALRAIGHANVQVMDPLDRIDIPGGSITSLPFYGEHADLSIASKHGLSVKLQGRHLLFLADSDGKDRMLYRHLSRQIGAVDDLFIGMECDGAPLSWLYGPYLSSPVSRKDDESRRLSGSDSEHAWMIAEEFGCRHVYVYAMAQEPWLRFVAGLKYTPESKQIVESDKFIARCREAGLHAERLCGSRTMLL</sequence>
<comment type="caution">
    <text evidence="1">The sequence shown here is derived from an EMBL/GenBank/DDBJ whole genome shotgun (WGS) entry which is preliminary data.</text>
</comment>
<protein>
    <submittedName>
        <fullName evidence="1">Uncharacterized protein</fullName>
    </submittedName>
</protein>